<dbReference type="EMBL" id="MN595125">
    <property type="protein sequence ID" value="QJX74412.1"/>
    <property type="molecule type" value="Genomic_DNA"/>
</dbReference>
<organism evidence="3 4">
    <name type="scientific">Paper mulberry leaf curling associated virus 1</name>
    <dbReference type="NCBI Taxonomy" id="2738469"/>
    <lineage>
        <taxon>Viruses</taxon>
        <taxon>Monodnaviria</taxon>
        <taxon>Shotokuvirae</taxon>
        <taxon>Cressdnaviricota</taxon>
        <taxon>Repensiviricetes</taxon>
        <taxon>Geplafuvirales</taxon>
        <taxon>Geminiviridae</taxon>
        <taxon>Mulcrilevirus</taxon>
        <taxon>Mulcrilevirus broussonetiae</taxon>
        <taxon>Paper mulberry leaf curl virus 1</taxon>
    </lineage>
</organism>
<keyword evidence="1" id="KW-0472">Membrane</keyword>
<proteinExistence type="predicted"/>
<evidence type="ECO:0000313" key="4">
    <source>
        <dbReference type="Proteomes" id="UP000678929"/>
    </source>
</evidence>
<evidence type="ECO:0000256" key="1">
    <source>
        <dbReference type="SAM" id="Phobius"/>
    </source>
</evidence>
<sequence length="74" mass="8217">MSDISEVEYCLSSSSLTGFFICISIFLLLLFCQYGYVAVQIRRLARNIDRLPAHAGMQVPPEHGGEGRNAYGPH</sequence>
<keyword evidence="1" id="KW-1133">Transmembrane helix</keyword>
<reference evidence="3" key="1">
    <citation type="journal article" date="2020" name="Plant Dis.">
        <title>Identification and characterization of two novel geminiviruses associated with paper mulberry (Broussonetia papyrifera) leaf curl disease.</title>
        <authorList>
            <person name="Qiu Y."/>
            <person name="Zhang S."/>
            <person name="Yu H."/>
            <person name="Xuan Z."/>
            <person name="Yang L."/>
            <person name="Zhan B."/>
            <person name="Murilo Zerbini F."/>
            <person name="Cao M."/>
        </authorList>
    </citation>
    <scope>NUCLEOTIDE SEQUENCE</scope>
    <source>
        <strain evidence="2">HY</strain>
        <strain evidence="3">SWU</strain>
    </source>
</reference>
<name>A0A6M6DT54_9GEMI</name>
<evidence type="ECO:0000313" key="3">
    <source>
        <dbReference type="EMBL" id="QJX74412.1"/>
    </source>
</evidence>
<dbReference type="GeneID" id="80536662"/>
<keyword evidence="4" id="KW-1185">Reference proteome</keyword>
<dbReference type="KEGG" id="vg:80536662"/>
<accession>A0A6M6DT54</accession>
<dbReference type="RefSeq" id="YP_010798451.1">
    <property type="nucleotide sequence ID" value="NC_076464.1"/>
</dbReference>
<dbReference type="EMBL" id="MN595124">
    <property type="protein sequence ID" value="QJX74404.1"/>
    <property type="molecule type" value="Genomic_DNA"/>
</dbReference>
<feature type="transmembrane region" description="Helical" evidence="1">
    <location>
        <begin position="16"/>
        <end position="37"/>
    </location>
</feature>
<protein>
    <submittedName>
        <fullName evidence="3">V3</fullName>
    </submittedName>
</protein>
<dbReference type="Proteomes" id="UP000678929">
    <property type="component" value="Segment"/>
</dbReference>
<keyword evidence="1" id="KW-0812">Transmembrane</keyword>
<evidence type="ECO:0000313" key="2">
    <source>
        <dbReference type="EMBL" id="QJX74404.1"/>
    </source>
</evidence>